<reference evidence="9 10" key="1">
    <citation type="submission" date="2018-01" db="EMBL/GenBank/DDBJ databases">
        <title>Bacillales members from the olive rhizosphere are effective biological control agents against Verticillium dahliae.</title>
        <authorList>
            <person name="Gomez-Lama C."/>
            <person name="Legarda G."/>
            <person name="Ruano-Rosa D."/>
            <person name="Pizarro-Tobias P."/>
            <person name="Valverde-Corredor A."/>
            <person name="Niqui J.L."/>
            <person name="Trivino J.C."/>
            <person name="Roca A."/>
            <person name="Mercado-Blanco J."/>
        </authorList>
    </citation>
    <scope>NUCLEOTIDE SEQUENCE [LARGE SCALE GENOMIC DNA]</scope>
    <source>
        <strain evidence="9 10">PIC167</strain>
    </source>
</reference>
<evidence type="ECO:0000313" key="9">
    <source>
        <dbReference type="EMBL" id="TKH43419.1"/>
    </source>
</evidence>
<keyword evidence="4 8" id="KW-0812">Transmembrane</keyword>
<comment type="caution">
    <text evidence="9">The sequence shown here is derived from an EMBL/GenBank/DDBJ whole genome shotgun (WGS) entry which is preliminary data.</text>
</comment>
<keyword evidence="6 8" id="KW-1133">Transmembrane helix</keyword>
<evidence type="ECO:0000256" key="2">
    <source>
        <dbReference type="ARBA" id="ARBA00022654"/>
    </source>
</evidence>
<evidence type="ECO:0000256" key="8">
    <source>
        <dbReference type="SAM" id="Phobius"/>
    </source>
</evidence>
<keyword evidence="5" id="KW-0378">Hydrolase</keyword>
<gene>
    <name evidence="9" type="ORF">C1I60_14065</name>
</gene>
<feature type="transmembrane region" description="Helical" evidence="8">
    <location>
        <begin position="134"/>
        <end position="167"/>
    </location>
</feature>
<dbReference type="GO" id="GO:0008233">
    <property type="term" value="F:peptidase activity"/>
    <property type="evidence" value="ECO:0007669"/>
    <property type="project" value="UniProtKB-KW"/>
</dbReference>
<evidence type="ECO:0000256" key="7">
    <source>
        <dbReference type="ARBA" id="ARBA00023136"/>
    </source>
</evidence>
<feature type="transmembrane region" description="Helical" evidence="8">
    <location>
        <begin position="102"/>
        <end position="122"/>
    </location>
</feature>
<evidence type="ECO:0000256" key="1">
    <source>
        <dbReference type="ARBA" id="ARBA00022475"/>
    </source>
</evidence>
<feature type="transmembrane region" description="Helical" evidence="8">
    <location>
        <begin position="74"/>
        <end position="96"/>
    </location>
</feature>
<dbReference type="GO" id="GO:0006508">
    <property type="term" value="P:proteolysis"/>
    <property type="evidence" value="ECO:0007669"/>
    <property type="project" value="UniProtKB-KW"/>
</dbReference>
<evidence type="ECO:0000256" key="6">
    <source>
        <dbReference type="ARBA" id="ARBA00022989"/>
    </source>
</evidence>
<keyword evidence="7 8" id="KW-0472">Membrane</keyword>
<keyword evidence="2" id="KW-0673">Quorum sensing</keyword>
<keyword evidence="1" id="KW-1003">Cell membrane</keyword>
<dbReference type="SMART" id="SM00793">
    <property type="entry name" value="AgrB"/>
    <property type="match status" value="1"/>
</dbReference>
<protein>
    <submittedName>
        <fullName evidence="9">Accessory regulator AgrB</fullName>
    </submittedName>
</protein>
<dbReference type="GO" id="GO:0009372">
    <property type="term" value="P:quorum sensing"/>
    <property type="evidence" value="ECO:0007669"/>
    <property type="project" value="UniProtKB-KW"/>
</dbReference>
<organism evidence="9 10">
    <name type="scientific">Paenibacillus terrae</name>
    <dbReference type="NCBI Taxonomy" id="159743"/>
    <lineage>
        <taxon>Bacteria</taxon>
        <taxon>Bacillati</taxon>
        <taxon>Bacillota</taxon>
        <taxon>Bacilli</taxon>
        <taxon>Bacillales</taxon>
        <taxon>Paenibacillaceae</taxon>
        <taxon>Paenibacillus</taxon>
    </lineage>
</organism>
<proteinExistence type="predicted"/>
<name>A0A4U2PXG8_9BACL</name>
<feature type="transmembrane region" description="Helical" evidence="8">
    <location>
        <begin position="30"/>
        <end position="53"/>
    </location>
</feature>
<dbReference type="EMBL" id="PNXQ01000013">
    <property type="protein sequence ID" value="TKH43419.1"/>
    <property type="molecule type" value="Genomic_DNA"/>
</dbReference>
<evidence type="ECO:0000256" key="4">
    <source>
        <dbReference type="ARBA" id="ARBA00022692"/>
    </source>
</evidence>
<evidence type="ECO:0000256" key="5">
    <source>
        <dbReference type="ARBA" id="ARBA00022801"/>
    </source>
</evidence>
<dbReference type="AlphaFoldDB" id="A0A4U2PXG8"/>
<dbReference type="Pfam" id="PF04647">
    <property type="entry name" value="AgrB"/>
    <property type="match status" value="1"/>
</dbReference>
<sequence>MIEPLALRMAQHIKSVVPDHPASVPVLKHALAVLLNMAFITGLTLVISVFTGHTREVVTIMAAFAFLRQMTGGIHLKSGMGCVAVSTLLFTGLSFITLDDKWNMIATIISMLLILIFAPSGIERQTRIPKRYFPLLKVAALITVGLNLWFAYPFVAISFFAQTLLLINVRRWKTS</sequence>
<evidence type="ECO:0000313" key="10">
    <source>
        <dbReference type="Proteomes" id="UP000308114"/>
    </source>
</evidence>
<dbReference type="RefSeq" id="WP_137062297.1">
    <property type="nucleotide sequence ID" value="NZ_PNXQ01000013.1"/>
</dbReference>
<keyword evidence="3" id="KW-0645">Protease</keyword>
<dbReference type="GO" id="GO:0016020">
    <property type="term" value="C:membrane"/>
    <property type="evidence" value="ECO:0007669"/>
    <property type="project" value="InterPro"/>
</dbReference>
<dbReference type="InterPro" id="IPR006741">
    <property type="entry name" value="AgrB"/>
</dbReference>
<evidence type="ECO:0000256" key="3">
    <source>
        <dbReference type="ARBA" id="ARBA00022670"/>
    </source>
</evidence>
<accession>A0A4U2PXG8</accession>
<dbReference type="Proteomes" id="UP000308114">
    <property type="component" value="Unassembled WGS sequence"/>
</dbReference>